<dbReference type="Proteomes" id="UP001218218">
    <property type="component" value="Unassembled WGS sequence"/>
</dbReference>
<name>A0AAD7ET55_9AGAR</name>
<reference evidence="2" key="1">
    <citation type="submission" date="2023-03" db="EMBL/GenBank/DDBJ databases">
        <title>Massive genome expansion in bonnet fungi (Mycena s.s.) driven by repeated elements and novel gene families across ecological guilds.</title>
        <authorList>
            <consortium name="Lawrence Berkeley National Laboratory"/>
            <person name="Harder C.B."/>
            <person name="Miyauchi S."/>
            <person name="Viragh M."/>
            <person name="Kuo A."/>
            <person name="Thoen E."/>
            <person name="Andreopoulos B."/>
            <person name="Lu D."/>
            <person name="Skrede I."/>
            <person name="Drula E."/>
            <person name="Henrissat B."/>
            <person name="Morin E."/>
            <person name="Kohler A."/>
            <person name="Barry K."/>
            <person name="LaButti K."/>
            <person name="Morin E."/>
            <person name="Salamov A."/>
            <person name="Lipzen A."/>
            <person name="Mereny Z."/>
            <person name="Hegedus B."/>
            <person name="Baldrian P."/>
            <person name="Stursova M."/>
            <person name="Weitz H."/>
            <person name="Taylor A."/>
            <person name="Grigoriev I.V."/>
            <person name="Nagy L.G."/>
            <person name="Martin F."/>
            <person name="Kauserud H."/>
        </authorList>
    </citation>
    <scope>NUCLEOTIDE SEQUENCE</scope>
    <source>
        <strain evidence="2">CBHHK002</strain>
    </source>
</reference>
<keyword evidence="3" id="KW-1185">Reference proteome</keyword>
<keyword evidence="1" id="KW-0812">Transmembrane</keyword>
<keyword evidence="1" id="KW-1133">Transmembrane helix</keyword>
<comment type="caution">
    <text evidence="2">The sequence shown here is derived from an EMBL/GenBank/DDBJ whole genome shotgun (WGS) entry which is preliminary data.</text>
</comment>
<dbReference type="EMBL" id="JARIHO010000018">
    <property type="protein sequence ID" value="KAJ7347823.1"/>
    <property type="molecule type" value="Genomic_DNA"/>
</dbReference>
<feature type="transmembrane region" description="Helical" evidence="1">
    <location>
        <begin position="141"/>
        <end position="163"/>
    </location>
</feature>
<evidence type="ECO:0000313" key="3">
    <source>
        <dbReference type="Proteomes" id="UP001218218"/>
    </source>
</evidence>
<feature type="transmembrane region" description="Helical" evidence="1">
    <location>
        <begin position="81"/>
        <end position="102"/>
    </location>
</feature>
<keyword evidence="1" id="KW-0472">Membrane</keyword>
<feature type="transmembrane region" description="Helical" evidence="1">
    <location>
        <begin position="528"/>
        <end position="549"/>
    </location>
</feature>
<dbReference type="AlphaFoldDB" id="A0AAD7ET55"/>
<evidence type="ECO:0000313" key="2">
    <source>
        <dbReference type="EMBL" id="KAJ7347823.1"/>
    </source>
</evidence>
<feature type="transmembrane region" description="Helical" evidence="1">
    <location>
        <begin position="700"/>
        <end position="721"/>
    </location>
</feature>
<accession>A0AAD7ET55</accession>
<evidence type="ECO:0000256" key="1">
    <source>
        <dbReference type="SAM" id="Phobius"/>
    </source>
</evidence>
<feature type="transmembrane region" description="Helical" evidence="1">
    <location>
        <begin position="659"/>
        <end position="680"/>
    </location>
</feature>
<gene>
    <name evidence="2" type="ORF">DFH08DRAFT_1001100</name>
</gene>
<feature type="transmembrane region" description="Helical" evidence="1">
    <location>
        <begin position="770"/>
        <end position="790"/>
    </location>
</feature>
<protein>
    <submittedName>
        <fullName evidence="2">Uncharacterized protein</fullName>
    </submittedName>
</protein>
<sequence>MKFSTPTARSSGSSLSSRDNFQYSEVTLNPDSERSFLVGSTGKYTTYSEFPCGLTSIPEKPELRRTDTHQTTPGTVERGWYMMRVFNATLFTIYLAAIVFVTQKLANKCYLKKYTTLTATHDNLLSWSGIGSALNNLYLQFSLPASVVGTLSVVGYLGLIMVIHTTTPALFSVPIFNISTSSVVPTLGVPQWNQSNHKPVAAFMDKTIEFLPWIRNLEDTLGLFNGSLYDVLQDTNLGNGSAEVSVTGFNITCGYLPGRNTHVLKASGGEPPLWKISFNSQVPPVYLLSSGPNIIQMYPTWTEPVNNSIILYTTNDIVDSYGQKGSPVTLKEPMGPNSTVSQLQFLQCSKSLVHQRGTVDSRSRKLDPSSVHPSIHKTQSSWWRYDNSTIIPPDETLIGSYFWSAFLWNVEDDWSYIPENDNTTSVIDYMSNTREYLMEELRLNPSWIASGTASTSVPVLKLHEIENALSSLVASIFWIAGHISPGSIISKYSSDRFGAGALNRYDTSIPPTLSANNTVVQQTNPLNVVLLAIGLGASILLFGLAIPYWTIPTHADDMADAGLLHVIWMFRHRPELELLLPQVPHPTDKNLRVAGLVKAQVSDLNMRLQVPEDISFTRLPSRHAANEMDNGSGADSSSPLLPIKEDSYLQLTLKENQRAMCIACHISLILAHIALLGVWFSPHAEHAITFPINLQGRMTSLLTALATGVGTVYSSVLVFLVQRLMIQKSLHVEQTLTATHDNIMAWSGLGSALATLYQQLSIPASVKKSLLILGYLTTIWFLHLATPLLFSVESYNSVIMSTVSTQGLPELNHSASMNDTMPVVIRDLDFLPWIGNLQESETLGLFNGSLHDTLETLAPQGMPAQVPAAGFNISCGYLLGENIQYIQTEYNEEFELPGPYWEISLPSFGTTFVMSSAGPNVIAFLAGFSTETVVLYTTNQVVDSGGRTGSPVELKYPMGPNLTISHLQFMQCTKSVVNQTGMVDPQTGRIIGSSLDPSIWKDHSTWQAYKNDTTLIVPKDNRLVASNLWVQMITHGSQSDVGLSYTNTTIWNFLAYTEIYLMDRLGLDPSWIASGVDLTSGSVLKLHDIENALANLTASMFWIAGHIRQPSLIQKYDIDEKDSQEGSAPVLSSGTVEIQVVQSAARLDLNIFAVSLGLGASIILCALALIVSQGTARPTTLFNGMGLLHIIWLFRNHPELAEQLVQVEEPMPHAVRAAGMIGIQMLVDPTVAVESQ</sequence>
<feature type="transmembrane region" description="Helical" evidence="1">
    <location>
        <begin position="1149"/>
        <end position="1171"/>
    </location>
</feature>
<proteinExistence type="predicted"/>
<organism evidence="2 3">
    <name type="scientific">Mycena albidolilacea</name>
    <dbReference type="NCBI Taxonomy" id="1033008"/>
    <lineage>
        <taxon>Eukaryota</taxon>
        <taxon>Fungi</taxon>
        <taxon>Dikarya</taxon>
        <taxon>Basidiomycota</taxon>
        <taxon>Agaricomycotina</taxon>
        <taxon>Agaricomycetes</taxon>
        <taxon>Agaricomycetidae</taxon>
        <taxon>Agaricales</taxon>
        <taxon>Marasmiineae</taxon>
        <taxon>Mycenaceae</taxon>
        <taxon>Mycena</taxon>
    </lineage>
</organism>